<keyword evidence="3" id="KW-1185">Reference proteome</keyword>
<name>A0A1G9P168_9PROT</name>
<dbReference type="RefSeq" id="WP_091767143.1">
    <property type="nucleotide sequence ID" value="NZ_FNHG01000003.1"/>
</dbReference>
<dbReference type="STRING" id="144026.SAMN04488568_10367"/>
<evidence type="ECO:0000256" key="1">
    <source>
        <dbReference type="SAM" id="Phobius"/>
    </source>
</evidence>
<evidence type="ECO:0000313" key="3">
    <source>
        <dbReference type="Proteomes" id="UP000199759"/>
    </source>
</evidence>
<dbReference type="Proteomes" id="UP000199759">
    <property type="component" value="Unassembled WGS sequence"/>
</dbReference>
<dbReference type="OrthoDB" id="7551043at2"/>
<reference evidence="2 3" key="1">
    <citation type="submission" date="2016-10" db="EMBL/GenBank/DDBJ databases">
        <authorList>
            <person name="de Groot N.N."/>
        </authorList>
    </citation>
    <scope>NUCLEOTIDE SEQUENCE [LARGE SCALE GENOMIC DNA]</scope>
    <source>
        <strain evidence="2 3">DSM 16077</strain>
    </source>
</reference>
<feature type="transmembrane region" description="Helical" evidence="1">
    <location>
        <begin position="21"/>
        <end position="40"/>
    </location>
</feature>
<keyword evidence="1" id="KW-0472">Membrane</keyword>
<accession>A0A1G9P168</accession>
<keyword evidence="1" id="KW-1133">Transmembrane helix</keyword>
<organism evidence="2 3">
    <name type="scientific">Maricaulis salignorans</name>
    <dbReference type="NCBI Taxonomy" id="144026"/>
    <lineage>
        <taxon>Bacteria</taxon>
        <taxon>Pseudomonadati</taxon>
        <taxon>Pseudomonadota</taxon>
        <taxon>Alphaproteobacteria</taxon>
        <taxon>Maricaulales</taxon>
        <taxon>Maricaulaceae</taxon>
        <taxon>Maricaulis</taxon>
    </lineage>
</organism>
<gene>
    <name evidence="2" type="ORF">SAMN04488568_10367</name>
</gene>
<evidence type="ECO:0008006" key="4">
    <source>
        <dbReference type="Google" id="ProtNLM"/>
    </source>
</evidence>
<proteinExistence type="predicted"/>
<evidence type="ECO:0000313" key="2">
    <source>
        <dbReference type="EMBL" id="SDL92410.1"/>
    </source>
</evidence>
<dbReference type="AlphaFoldDB" id="A0A1G9P168"/>
<dbReference type="EMBL" id="FNHG01000003">
    <property type="protein sequence ID" value="SDL92410.1"/>
    <property type="molecule type" value="Genomic_DNA"/>
</dbReference>
<keyword evidence="1" id="KW-0812">Transmembrane</keyword>
<sequence>MAVWKTKKRVKKGDGNLVWQILGGVVVTGLIVGAIALAGWKEYGEPAIDPATFCAETGPSALTVIAIDASDPYDAVQIREIENEVRDLLGELERGTRLDIYTMNASRGALATRVFSRCNPGRAIWMDQIAGQPTEVERVYREEFANAINGALATTIEGGAADNSPIVESIRAIAADSLGSVDDDVPRRLIVASDLVQHSDVYSMFRSGVGEFAQFSLSSNYADAQTDLRGAEVYLVVILRAEYSRLQSRELLLWWEEYVRANSGHVTDFVRI</sequence>
<protein>
    <recommendedName>
        <fullName evidence="4">VWFA domain-containing protein</fullName>
    </recommendedName>
</protein>